<sequence length="1139" mass="127314">MECENRSEVVECKSVVEFGGEVKIVSGFENIIPSYMVLNNSLDGSNDVGKEKMEDEKTTVFVQEECEKDVTDGLNVANENHEGVLEIKRCSRGRKKKVMESSDCVKDRSPKKVKDGKDEVEVTGRLLRSRTKTISGSATVDESRLNESVVGFKRKMETECFDHSEFQKEVDKSSQVARRPQKKQKRRGRPPKIQVEAGFGKKIKDECFDQNEIKKEVNERSQLLGRPQKKQKGRGRPPKAQSETGLIKKEDECLDPIDLQKEGNESNQLTGRQQKKIQVKEHKDTVIKKLKGRGRPPKVQAGNLATNTKKPNNNLLKANDVKEGLMIEHVPNQDQESDIAGDNKQVNISEESNDHKTVEETVKGESTAQLNDILSAGERQKKRQLVRDKIANMIMKASWTIEYRPRHGRQYLDAVYVDLKGGTHWSITKAYFSLKKKIETGNADDREISAYFPIPVEEMNVLFKSFSKIRSDKDKKKGKKSKNICKAEIVISGDASSYKILNKKGKGGKTRKGVFKSAVNLANKSSNVKVKKDKFRHEHGVISESAVQRRSKVSQKGRQSRKPCLVARSSNKGADQDDDTCTLYNGKRNILSWMIDSGVIKLGSKLTCKDGRKRNRLLEGQVTSDGIHCSCCNETLDISNFVSHGGGNLDQELKNIYYQSGPSLFTCLLESWNKEVKLTNIRFNHVDVKGDDPNDDTCNICGDGGDLICCDGCPSTFHQSCLDFQNFPSGDWHCIYCCCKFCGLVACGSGASQHAPTSEMLKCCLCEEKFHHSCLQEENVIDVGSSSLSFCGSKCQELHEQLQEYIGVKFELKEGYSWTLLKRYDLSQDLDDPVKVHCNSKLAVAFSVMDECFVPIMDERSGINRIHNVVYNCGSNFRRLDYSGFFTAILEKGGELISAASIRIHGNLLAEMPFIGTRNMYRRQGMCRRLLDAIEAALFSLGVDELVIPAIPELYNTWTNVFGFKPLEESLRQAMKGMSLIVFPGTDMLRKPLLKNQFADKNLSSVAVSGDKAVDCITVENENNTIFNEQTLATHLESGTPTTTLKTSEIHLSPSDDEHKSVGLVDDDVTGVKMSHLTSSAVPKNSFDLNLQPAATDIDIQSFDEKTISTDPQVCKNTFDLSDSIVQVDNTTTQPLVLV</sequence>
<dbReference type="Pfam" id="PF16135">
    <property type="entry name" value="TDBD"/>
    <property type="match status" value="1"/>
</dbReference>
<evidence type="ECO:0000256" key="3">
    <source>
        <dbReference type="ARBA" id="ARBA00022771"/>
    </source>
</evidence>
<dbReference type="Pfam" id="PF23209">
    <property type="entry name" value="IDM1_C"/>
    <property type="match status" value="1"/>
</dbReference>
<evidence type="ECO:0000313" key="11">
    <source>
        <dbReference type="Proteomes" id="UP001206925"/>
    </source>
</evidence>
<dbReference type="SMART" id="SM00249">
    <property type="entry name" value="PHD"/>
    <property type="match status" value="2"/>
</dbReference>
<name>A0AAD5GPV4_AMBAR</name>
<evidence type="ECO:0000256" key="7">
    <source>
        <dbReference type="SAM" id="MobiDB-lite"/>
    </source>
</evidence>
<keyword evidence="2" id="KW-0479">Metal-binding</keyword>
<comment type="subcellular location">
    <subcellularLocation>
        <location evidence="1">Nucleus</location>
    </subcellularLocation>
</comment>
<feature type="compositionally biased region" description="Basic and acidic residues" evidence="7">
    <location>
        <begin position="278"/>
        <end position="287"/>
    </location>
</feature>
<dbReference type="Pfam" id="PF00628">
    <property type="entry name" value="PHD"/>
    <property type="match status" value="1"/>
</dbReference>
<dbReference type="AlphaFoldDB" id="A0AAD5GPV4"/>
<evidence type="ECO:0000256" key="4">
    <source>
        <dbReference type="ARBA" id="ARBA00022833"/>
    </source>
</evidence>
<comment type="caution">
    <text evidence="10">The sequence shown here is derived from an EMBL/GenBank/DDBJ whole genome shotgun (WGS) entry which is preliminary data.</text>
</comment>
<dbReference type="GO" id="GO:0003677">
    <property type="term" value="F:DNA binding"/>
    <property type="evidence" value="ECO:0007669"/>
    <property type="project" value="InterPro"/>
</dbReference>
<feature type="compositionally biased region" description="Basic residues" evidence="7">
    <location>
        <begin position="549"/>
        <end position="561"/>
    </location>
</feature>
<evidence type="ECO:0000256" key="6">
    <source>
        <dbReference type="PROSITE-ProRule" id="PRU00146"/>
    </source>
</evidence>
<dbReference type="GO" id="GO:0005634">
    <property type="term" value="C:nucleus"/>
    <property type="evidence" value="ECO:0007669"/>
    <property type="project" value="UniProtKB-SubCell"/>
</dbReference>
<dbReference type="Pfam" id="PF02178">
    <property type="entry name" value="AT_hook"/>
    <property type="match status" value="3"/>
</dbReference>
<evidence type="ECO:0000259" key="8">
    <source>
        <dbReference type="PROSITE" id="PS50016"/>
    </source>
</evidence>
<dbReference type="PANTHER" id="PTHR46309:SF25">
    <property type="entry name" value="ACYL-COA N-ACYLTRANSFERASE WITH RING_FYVE_PHD-TYPE ZINC FINGER PROTEIN-RELATED"/>
    <property type="match status" value="1"/>
</dbReference>
<keyword evidence="3 6" id="KW-0863">Zinc-finger</keyword>
<keyword evidence="4" id="KW-0862">Zinc</keyword>
<feature type="domain" description="N-acetyltransferase" evidence="9">
    <location>
        <begin position="844"/>
        <end position="985"/>
    </location>
</feature>
<proteinExistence type="predicted"/>
<dbReference type="InterPro" id="IPR011011">
    <property type="entry name" value="Znf_FYVE_PHD"/>
</dbReference>
<dbReference type="GO" id="GO:0008270">
    <property type="term" value="F:zinc ion binding"/>
    <property type="evidence" value="ECO:0007669"/>
    <property type="project" value="UniProtKB-KW"/>
</dbReference>
<dbReference type="InterPro" id="IPR056511">
    <property type="entry name" value="IDM1_C"/>
</dbReference>
<dbReference type="SMART" id="SM00384">
    <property type="entry name" value="AT_hook"/>
    <property type="match status" value="3"/>
</dbReference>
<keyword evidence="5" id="KW-0539">Nucleus</keyword>
<organism evidence="10 11">
    <name type="scientific">Ambrosia artemisiifolia</name>
    <name type="common">Common ragweed</name>
    <dbReference type="NCBI Taxonomy" id="4212"/>
    <lineage>
        <taxon>Eukaryota</taxon>
        <taxon>Viridiplantae</taxon>
        <taxon>Streptophyta</taxon>
        <taxon>Embryophyta</taxon>
        <taxon>Tracheophyta</taxon>
        <taxon>Spermatophyta</taxon>
        <taxon>Magnoliopsida</taxon>
        <taxon>eudicotyledons</taxon>
        <taxon>Gunneridae</taxon>
        <taxon>Pentapetalae</taxon>
        <taxon>asterids</taxon>
        <taxon>campanulids</taxon>
        <taxon>Asterales</taxon>
        <taxon>Asteraceae</taxon>
        <taxon>Asteroideae</taxon>
        <taxon>Heliantheae alliance</taxon>
        <taxon>Heliantheae</taxon>
        <taxon>Ambrosia</taxon>
    </lineage>
</organism>
<dbReference type="InterPro" id="IPR013083">
    <property type="entry name" value="Znf_RING/FYVE/PHD"/>
</dbReference>
<feature type="region of interest" description="Disordered" evidence="7">
    <location>
        <begin position="545"/>
        <end position="575"/>
    </location>
</feature>
<dbReference type="EMBL" id="JAMZMK010006720">
    <property type="protein sequence ID" value="KAI7747583.1"/>
    <property type="molecule type" value="Genomic_DNA"/>
</dbReference>
<feature type="compositionally biased region" description="Basic residues" evidence="7">
    <location>
        <begin position="179"/>
        <end position="190"/>
    </location>
</feature>
<dbReference type="PANTHER" id="PTHR46309">
    <property type="entry name" value="PHD FINGER PROTEIN 12"/>
    <property type="match status" value="1"/>
</dbReference>
<dbReference type="Gene3D" id="3.30.40.10">
    <property type="entry name" value="Zinc/RING finger domain, C3HC4 (zinc finger)"/>
    <property type="match status" value="1"/>
</dbReference>
<keyword evidence="11" id="KW-1185">Reference proteome</keyword>
<feature type="compositionally biased region" description="Low complexity" evidence="7">
    <location>
        <begin position="303"/>
        <end position="315"/>
    </location>
</feature>
<evidence type="ECO:0000259" key="9">
    <source>
        <dbReference type="PROSITE" id="PS51186"/>
    </source>
</evidence>
<dbReference type="SUPFAM" id="SSF55729">
    <property type="entry name" value="Acyl-CoA N-acyltransferases (Nat)"/>
    <property type="match status" value="1"/>
</dbReference>
<feature type="domain" description="PHD-type" evidence="8">
    <location>
        <begin position="695"/>
        <end position="740"/>
    </location>
</feature>
<dbReference type="InterPro" id="IPR042163">
    <property type="entry name" value="PHF12"/>
</dbReference>
<dbReference type="InterPro" id="IPR019787">
    <property type="entry name" value="Znf_PHD-finger"/>
</dbReference>
<dbReference type="CDD" id="cd04301">
    <property type="entry name" value="NAT_SF"/>
    <property type="match status" value="1"/>
</dbReference>
<feature type="compositionally biased region" description="Basic residues" evidence="7">
    <location>
        <begin position="227"/>
        <end position="237"/>
    </location>
</feature>
<reference evidence="10" key="1">
    <citation type="submission" date="2022-06" db="EMBL/GenBank/DDBJ databases">
        <title>Uncovering the hologenomic basis of an extraordinary plant invasion.</title>
        <authorList>
            <person name="Bieker V.C."/>
            <person name="Martin M.D."/>
            <person name="Gilbert T."/>
            <person name="Hodgins K."/>
            <person name="Battlay P."/>
            <person name="Petersen B."/>
            <person name="Wilson J."/>
        </authorList>
    </citation>
    <scope>NUCLEOTIDE SEQUENCE</scope>
    <source>
        <strain evidence="10">AA19_3_7</strain>
        <tissue evidence="10">Leaf</tissue>
    </source>
</reference>
<accession>A0AAD5GPV4</accession>
<evidence type="ECO:0000256" key="5">
    <source>
        <dbReference type="ARBA" id="ARBA00023242"/>
    </source>
</evidence>
<feature type="region of interest" description="Disordered" evidence="7">
    <location>
        <begin position="170"/>
        <end position="198"/>
    </location>
</feature>
<dbReference type="InterPro" id="IPR001965">
    <property type="entry name" value="Znf_PHD"/>
</dbReference>
<dbReference type="GO" id="GO:0003714">
    <property type="term" value="F:transcription corepressor activity"/>
    <property type="evidence" value="ECO:0007669"/>
    <property type="project" value="InterPro"/>
</dbReference>
<dbReference type="Proteomes" id="UP001206925">
    <property type="component" value="Unassembled WGS sequence"/>
</dbReference>
<dbReference type="GO" id="GO:0006357">
    <property type="term" value="P:regulation of transcription by RNA polymerase II"/>
    <property type="evidence" value="ECO:0007669"/>
    <property type="project" value="TreeGrafter"/>
</dbReference>
<dbReference type="InterPro" id="IPR016181">
    <property type="entry name" value="Acyl_CoA_acyltransferase"/>
</dbReference>
<dbReference type="InterPro" id="IPR017956">
    <property type="entry name" value="AT_hook_DNA-bd_motif"/>
</dbReference>
<protein>
    <submittedName>
        <fullName evidence="10">Uncharacterized protein</fullName>
    </submittedName>
</protein>
<gene>
    <name evidence="10" type="ORF">M8C21_004153</name>
</gene>
<dbReference type="PROSITE" id="PS51186">
    <property type="entry name" value="GNAT"/>
    <property type="match status" value="1"/>
</dbReference>
<dbReference type="GO" id="GO:0016747">
    <property type="term" value="F:acyltransferase activity, transferring groups other than amino-acyl groups"/>
    <property type="evidence" value="ECO:0007669"/>
    <property type="project" value="InterPro"/>
</dbReference>
<dbReference type="InterPro" id="IPR032308">
    <property type="entry name" value="TDBD"/>
</dbReference>
<evidence type="ECO:0000256" key="2">
    <source>
        <dbReference type="ARBA" id="ARBA00022723"/>
    </source>
</evidence>
<dbReference type="PRINTS" id="PR00929">
    <property type="entry name" value="ATHOOK"/>
</dbReference>
<dbReference type="CDD" id="cd15539">
    <property type="entry name" value="PHD1_AIRE"/>
    <property type="match status" value="1"/>
</dbReference>
<dbReference type="InterPro" id="IPR000182">
    <property type="entry name" value="GNAT_dom"/>
</dbReference>
<feature type="region of interest" description="Disordered" evidence="7">
    <location>
        <begin position="216"/>
        <end position="315"/>
    </location>
</feature>
<evidence type="ECO:0000313" key="10">
    <source>
        <dbReference type="EMBL" id="KAI7747583.1"/>
    </source>
</evidence>
<dbReference type="SUPFAM" id="SSF57903">
    <property type="entry name" value="FYVE/PHD zinc finger"/>
    <property type="match status" value="1"/>
</dbReference>
<evidence type="ECO:0000256" key="1">
    <source>
        <dbReference type="ARBA" id="ARBA00004123"/>
    </source>
</evidence>
<dbReference type="PROSITE" id="PS50016">
    <property type="entry name" value="ZF_PHD_2"/>
    <property type="match status" value="1"/>
</dbReference>